<dbReference type="EMBL" id="VHIF01000001">
    <property type="protein sequence ID" value="TQO36240.1"/>
    <property type="molecule type" value="Genomic_DNA"/>
</dbReference>
<evidence type="ECO:0000313" key="7">
    <source>
        <dbReference type="EMBL" id="TQO36244.1"/>
    </source>
</evidence>
<evidence type="ECO:0000313" key="9">
    <source>
        <dbReference type="Proteomes" id="UP000315363"/>
    </source>
</evidence>
<protein>
    <submittedName>
        <fullName evidence="2">Transposase</fullName>
    </submittedName>
</protein>
<evidence type="ECO:0000313" key="3">
    <source>
        <dbReference type="EMBL" id="TQO35657.1"/>
    </source>
</evidence>
<dbReference type="RefSeq" id="WP_093976852.1">
    <property type="nucleotide sequence ID" value="NZ_CP022515.1"/>
</dbReference>
<reference evidence="2 8" key="1">
    <citation type="submission" date="2017-07" db="EMBL/GenBank/DDBJ databases">
        <title>Genome Sequence of Arenibacter algicola Strain SMS7 Isolated from a culture of the Diatom Skeletonema marinoi.</title>
        <authorList>
            <person name="Topel M."/>
            <person name="Pinder M.I.M."/>
            <person name="Johansson O.N."/>
            <person name="Kourtchenko O."/>
            <person name="Godhe A."/>
            <person name="Clarke A.K."/>
        </authorList>
    </citation>
    <scope>NUCLEOTIDE SEQUENCE [LARGE SCALE GENOMIC DNA]</scope>
    <source>
        <strain evidence="2 8">SMS7</strain>
    </source>
</reference>
<dbReference type="AlphaFoldDB" id="A0A221URQ6"/>
<proteinExistence type="predicted"/>
<dbReference type="EMBL" id="VHIF01000001">
    <property type="protein sequence ID" value="TQO35657.1"/>
    <property type="molecule type" value="Genomic_DNA"/>
</dbReference>
<evidence type="ECO:0000313" key="5">
    <source>
        <dbReference type="EMBL" id="TQO36236.1"/>
    </source>
</evidence>
<keyword evidence="9" id="KW-1185">Reference proteome</keyword>
<reference evidence="3 9" key="2">
    <citation type="submission" date="2019-06" db="EMBL/GenBank/DDBJ databases">
        <title>A large-scale integrated study on North Sea by COGITO (Coastal Microbe Genomic &amp; Taxonomic Observatory).</title>
        <authorList>
            <person name="Teeling H."/>
        </authorList>
    </citation>
    <scope>NUCLEOTIDE SEQUENCE [LARGE SCALE GENOMIC DNA]</scope>
    <source>
        <strain evidence="3 9">MAR_2009_79</strain>
    </source>
</reference>
<dbReference type="GO" id="GO:0006313">
    <property type="term" value="P:DNA transposition"/>
    <property type="evidence" value="ECO:0007669"/>
    <property type="project" value="InterPro"/>
</dbReference>
<dbReference type="Gene3D" id="1.10.10.10">
    <property type="entry name" value="Winged helix-like DNA-binding domain superfamily/Winged helix DNA-binding domain"/>
    <property type="match status" value="1"/>
</dbReference>
<evidence type="ECO:0000313" key="8">
    <source>
        <dbReference type="Proteomes" id="UP000204551"/>
    </source>
</evidence>
<dbReference type="Proteomes" id="UP000204551">
    <property type="component" value="Chromosome"/>
</dbReference>
<keyword evidence="1" id="KW-0175">Coiled coil</keyword>
<dbReference type="EMBL" id="CP022515">
    <property type="protein sequence ID" value="ASO03611.1"/>
    <property type="molecule type" value="Genomic_DNA"/>
</dbReference>
<dbReference type="InterPro" id="IPR009057">
    <property type="entry name" value="Homeodomain-like_sf"/>
</dbReference>
<evidence type="ECO:0000256" key="1">
    <source>
        <dbReference type="SAM" id="Coils"/>
    </source>
</evidence>
<name>A0A221URQ6_9FLAO</name>
<gene>
    <name evidence="2" type="ORF">AREALGSMS7_00113</name>
    <name evidence="3" type="ORF">GQ41_0206</name>
    <name evidence="4" type="ORF">GQ41_0321</name>
    <name evidence="5" type="ORF">GQ41_0810</name>
    <name evidence="6" type="ORF">GQ41_0814</name>
    <name evidence="7" type="ORF">GQ41_0818</name>
</gene>
<dbReference type="GO" id="GO:0004803">
    <property type="term" value="F:transposase activity"/>
    <property type="evidence" value="ECO:0007669"/>
    <property type="project" value="InterPro"/>
</dbReference>
<dbReference type="EMBL" id="VHIF01000001">
    <property type="protein sequence ID" value="TQO35770.1"/>
    <property type="molecule type" value="Genomic_DNA"/>
</dbReference>
<feature type="coiled-coil region" evidence="1">
    <location>
        <begin position="68"/>
        <end position="95"/>
    </location>
</feature>
<dbReference type="SUPFAM" id="SSF46689">
    <property type="entry name" value="Homeodomain-like"/>
    <property type="match status" value="1"/>
</dbReference>
<dbReference type="InterPro" id="IPR002514">
    <property type="entry name" value="Transposase_8"/>
</dbReference>
<dbReference type="InterPro" id="IPR036388">
    <property type="entry name" value="WH-like_DNA-bd_sf"/>
</dbReference>
<organism evidence="2 8">
    <name type="scientific">Arenibacter algicola</name>
    <dbReference type="NCBI Taxonomy" id="616991"/>
    <lineage>
        <taxon>Bacteria</taxon>
        <taxon>Pseudomonadati</taxon>
        <taxon>Bacteroidota</taxon>
        <taxon>Flavobacteriia</taxon>
        <taxon>Flavobacteriales</taxon>
        <taxon>Flavobacteriaceae</taxon>
        <taxon>Arenibacter</taxon>
    </lineage>
</organism>
<sequence>MKSNVRSIRKQRRYSEEFKRRLVSDFEKGKFSVPQLEKLHGVPHATIYRWIYKFSIFNESGFRVIEMKDSSNKKMKELEARVKELERTVGRKQIMIDYLEKMMEIAKDELDIDIKKNFGTPQSNGSGKTNKK</sequence>
<accession>A0A221URQ6</accession>
<evidence type="ECO:0000313" key="6">
    <source>
        <dbReference type="EMBL" id="TQO36240.1"/>
    </source>
</evidence>
<evidence type="ECO:0000313" key="2">
    <source>
        <dbReference type="EMBL" id="ASO03611.1"/>
    </source>
</evidence>
<dbReference type="GO" id="GO:0003677">
    <property type="term" value="F:DNA binding"/>
    <property type="evidence" value="ECO:0007669"/>
    <property type="project" value="InterPro"/>
</dbReference>
<dbReference type="Proteomes" id="UP000315363">
    <property type="component" value="Unassembled WGS sequence"/>
</dbReference>
<dbReference type="Pfam" id="PF01527">
    <property type="entry name" value="HTH_Tnp_1"/>
    <property type="match status" value="1"/>
</dbReference>
<dbReference type="KEGG" id="aalg:AREALGSMS7_00113"/>
<dbReference type="EMBL" id="VHIF01000001">
    <property type="protein sequence ID" value="TQO36236.1"/>
    <property type="molecule type" value="Genomic_DNA"/>
</dbReference>
<dbReference type="EMBL" id="VHIF01000001">
    <property type="protein sequence ID" value="TQO36244.1"/>
    <property type="molecule type" value="Genomic_DNA"/>
</dbReference>
<evidence type="ECO:0000313" key="4">
    <source>
        <dbReference type="EMBL" id="TQO35770.1"/>
    </source>
</evidence>